<feature type="domain" description="DUF6535" evidence="3">
    <location>
        <begin position="55"/>
        <end position="180"/>
    </location>
</feature>
<evidence type="ECO:0000259" key="3">
    <source>
        <dbReference type="Pfam" id="PF20153"/>
    </source>
</evidence>
<accession>A0ABR1JEE2</accession>
<feature type="transmembrane region" description="Helical" evidence="2">
    <location>
        <begin position="77"/>
        <end position="96"/>
    </location>
</feature>
<name>A0ABR1JEE2_9AGAR</name>
<dbReference type="Proteomes" id="UP001498398">
    <property type="component" value="Unassembled WGS sequence"/>
</dbReference>
<protein>
    <recommendedName>
        <fullName evidence="3">DUF6535 domain-containing protein</fullName>
    </recommendedName>
</protein>
<evidence type="ECO:0000256" key="2">
    <source>
        <dbReference type="SAM" id="Phobius"/>
    </source>
</evidence>
<reference evidence="4 5" key="1">
    <citation type="submission" date="2024-01" db="EMBL/GenBank/DDBJ databases">
        <title>A draft genome for the cacao thread blight pathogen Marasmiellus scandens.</title>
        <authorList>
            <person name="Baruah I.K."/>
            <person name="Leung J."/>
            <person name="Bukari Y."/>
            <person name="Amoako-Attah I."/>
            <person name="Meinhardt L.W."/>
            <person name="Bailey B.A."/>
            <person name="Cohen S.P."/>
        </authorList>
    </citation>
    <scope>NUCLEOTIDE SEQUENCE [LARGE SCALE GENOMIC DNA]</scope>
    <source>
        <strain evidence="4 5">GH-19</strain>
    </source>
</reference>
<gene>
    <name evidence="4" type="ORF">VKT23_009658</name>
</gene>
<keyword evidence="2" id="KW-0472">Membrane</keyword>
<evidence type="ECO:0000313" key="4">
    <source>
        <dbReference type="EMBL" id="KAK7459677.1"/>
    </source>
</evidence>
<keyword evidence="2" id="KW-1133">Transmembrane helix</keyword>
<proteinExistence type="predicted"/>
<dbReference type="Pfam" id="PF20153">
    <property type="entry name" value="DUF6535"/>
    <property type="match status" value="1"/>
</dbReference>
<feature type="transmembrane region" description="Helical" evidence="2">
    <location>
        <begin position="138"/>
        <end position="160"/>
    </location>
</feature>
<keyword evidence="5" id="KW-1185">Reference proteome</keyword>
<evidence type="ECO:0000256" key="1">
    <source>
        <dbReference type="SAM" id="MobiDB-lite"/>
    </source>
</evidence>
<dbReference type="EMBL" id="JBANRG010000016">
    <property type="protein sequence ID" value="KAK7459677.1"/>
    <property type="molecule type" value="Genomic_DNA"/>
</dbReference>
<feature type="region of interest" description="Disordered" evidence="1">
    <location>
        <begin position="25"/>
        <end position="48"/>
    </location>
</feature>
<keyword evidence="2" id="KW-0812">Transmembrane</keyword>
<sequence>MMSEGCNFAQNEDHAERAGLTASTPLAVVATASPENDTPASKREDSKPRNDAKIWSLYLKDAEEVARQRAELWKTGLDNLLLFAGLFAGVVASFVIDKRQDLQSDSQQVLLGNIRDVLSQEAAEPFTPSTVSLWINGFWYSSLLITLFSAMMGVLAKAWLVNFIPVTRGQDSQHAYERWICDKRAEPWRDEPDEIAGLSEIWLKLIKSQKSSHVEEAIAEMTRKELSDEWWNKFVEWDVLADLLEHLQEYTTSGMQAQFRPYEVLCGHLNAILGFVDYLEKLQKKPDENSHALTSGLQKSLGQFLGPGKPLHRWNVLPEETRALAFTVRARIDLAHREGLSCNFTKSEVEEQP</sequence>
<evidence type="ECO:0000313" key="5">
    <source>
        <dbReference type="Proteomes" id="UP001498398"/>
    </source>
</evidence>
<organism evidence="4 5">
    <name type="scientific">Marasmiellus scandens</name>
    <dbReference type="NCBI Taxonomy" id="2682957"/>
    <lineage>
        <taxon>Eukaryota</taxon>
        <taxon>Fungi</taxon>
        <taxon>Dikarya</taxon>
        <taxon>Basidiomycota</taxon>
        <taxon>Agaricomycotina</taxon>
        <taxon>Agaricomycetes</taxon>
        <taxon>Agaricomycetidae</taxon>
        <taxon>Agaricales</taxon>
        <taxon>Marasmiineae</taxon>
        <taxon>Omphalotaceae</taxon>
        <taxon>Marasmiellus</taxon>
    </lineage>
</organism>
<comment type="caution">
    <text evidence="4">The sequence shown here is derived from an EMBL/GenBank/DDBJ whole genome shotgun (WGS) entry which is preliminary data.</text>
</comment>
<dbReference type="InterPro" id="IPR045338">
    <property type="entry name" value="DUF6535"/>
</dbReference>